<name>A0A5J9VIH5_9POAL</name>
<organism evidence="2 3">
    <name type="scientific">Eragrostis curvula</name>
    <name type="common">weeping love grass</name>
    <dbReference type="NCBI Taxonomy" id="38414"/>
    <lineage>
        <taxon>Eukaryota</taxon>
        <taxon>Viridiplantae</taxon>
        <taxon>Streptophyta</taxon>
        <taxon>Embryophyta</taxon>
        <taxon>Tracheophyta</taxon>
        <taxon>Spermatophyta</taxon>
        <taxon>Magnoliopsida</taxon>
        <taxon>Liliopsida</taxon>
        <taxon>Poales</taxon>
        <taxon>Poaceae</taxon>
        <taxon>PACMAD clade</taxon>
        <taxon>Chloridoideae</taxon>
        <taxon>Eragrostideae</taxon>
        <taxon>Eragrostidinae</taxon>
        <taxon>Eragrostis</taxon>
    </lineage>
</organism>
<keyword evidence="1" id="KW-1133">Transmembrane helix</keyword>
<dbReference type="Gramene" id="TVU35351">
    <property type="protein sequence ID" value="TVU35351"/>
    <property type="gene ID" value="EJB05_17237"/>
</dbReference>
<evidence type="ECO:0000313" key="3">
    <source>
        <dbReference type="Proteomes" id="UP000324897"/>
    </source>
</evidence>
<accession>A0A5J9VIH5</accession>
<dbReference type="EMBL" id="RWGY01000009">
    <property type="protein sequence ID" value="TVU35351.1"/>
    <property type="molecule type" value="Genomic_DNA"/>
</dbReference>
<evidence type="ECO:0000313" key="2">
    <source>
        <dbReference type="EMBL" id="TVU35351.1"/>
    </source>
</evidence>
<reference evidence="2 3" key="1">
    <citation type="journal article" date="2019" name="Sci. Rep.">
        <title>A high-quality genome of Eragrostis curvula grass provides insights into Poaceae evolution and supports new strategies to enhance forage quality.</title>
        <authorList>
            <person name="Carballo J."/>
            <person name="Santos B.A.C.M."/>
            <person name="Zappacosta D."/>
            <person name="Garbus I."/>
            <person name="Selva J.P."/>
            <person name="Gallo C.A."/>
            <person name="Diaz A."/>
            <person name="Albertini E."/>
            <person name="Caccamo M."/>
            <person name="Echenique V."/>
        </authorList>
    </citation>
    <scope>NUCLEOTIDE SEQUENCE [LARGE SCALE GENOMIC DNA]</scope>
    <source>
        <strain evidence="3">cv. Victoria</strain>
        <tissue evidence="2">Leaf</tissue>
    </source>
</reference>
<comment type="caution">
    <text evidence="2">The sequence shown here is derived from an EMBL/GenBank/DDBJ whole genome shotgun (WGS) entry which is preliminary data.</text>
</comment>
<dbReference type="PANTHER" id="PTHR33994:SF34">
    <property type="entry name" value="LATE EMBRYOGENESIS ABUNDANT PROTEIN LEA-2 SUBGROUP DOMAIN-CONTAINING PROTEIN"/>
    <property type="match status" value="1"/>
</dbReference>
<feature type="transmembrane region" description="Helical" evidence="1">
    <location>
        <begin position="30"/>
        <end position="50"/>
    </location>
</feature>
<proteinExistence type="predicted"/>
<sequence>MASITEDMVDQEPMSVWNNPWEKRMHITKLVLASIVLPSIMVAAMVFSIANNARFATEFSMELAGFEGFNSTLGHMVSPAFSLKVHVENHRFLQPHSWCYHGGEALVSYSDVALAWGHVPRFCMKRRVPAELNVLAWARGVGVPEVLLRRLEWERHIGTARILVELKLFYDDGLTSAYRNQPSPSFKLVLNGDEYP</sequence>
<gene>
    <name evidence="2" type="ORF">EJB05_17237</name>
</gene>
<keyword evidence="1" id="KW-0472">Membrane</keyword>
<keyword evidence="1" id="KW-0812">Transmembrane</keyword>
<dbReference type="PANTHER" id="PTHR33994">
    <property type="entry name" value="OS04G0515000 PROTEIN"/>
    <property type="match status" value="1"/>
</dbReference>
<dbReference type="Proteomes" id="UP000324897">
    <property type="component" value="Unassembled WGS sequence"/>
</dbReference>
<dbReference type="AlphaFoldDB" id="A0A5J9VIH5"/>
<evidence type="ECO:0000256" key="1">
    <source>
        <dbReference type="SAM" id="Phobius"/>
    </source>
</evidence>
<protein>
    <submittedName>
        <fullName evidence="2">Uncharacterized protein</fullName>
    </submittedName>
</protein>
<dbReference type="OrthoDB" id="673494at2759"/>
<feature type="non-terminal residue" evidence="2">
    <location>
        <position position="1"/>
    </location>
</feature>
<keyword evidence="3" id="KW-1185">Reference proteome</keyword>